<dbReference type="AlphaFoldDB" id="A0A1T4YZK1"/>
<dbReference type="InterPro" id="IPR008319">
    <property type="entry name" value="GyrI-like_CCH_Lin2189-like"/>
</dbReference>
<dbReference type="SUPFAM" id="SSF55136">
    <property type="entry name" value="Probable bacterial effector-binding domain"/>
    <property type="match status" value="1"/>
</dbReference>
<feature type="domain" description="GyrI-like small molecule binding" evidence="1">
    <location>
        <begin position="19"/>
        <end position="196"/>
    </location>
</feature>
<dbReference type="PIRSF" id="PIRSF031644">
    <property type="entry name" value="UCP031644"/>
    <property type="match status" value="1"/>
</dbReference>
<dbReference type="STRING" id="1736691.SAMN06295964_1609"/>
<dbReference type="Pfam" id="PF06445">
    <property type="entry name" value="GyrI-like"/>
    <property type="match status" value="1"/>
</dbReference>
<dbReference type="InterPro" id="IPR011256">
    <property type="entry name" value="Reg_factor_effector_dom_sf"/>
</dbReference>
<evidence type="ECO:0000313" key="2">
    <source>
        <dbReference type="EMBL" id="SKB07237.1"/>
    </source>
</evidence>
<gene>
    <name evidence="2" type="ORF">SAMN06295964_1609</name>
</gene>
<dbReference type="OrthoDB" id="4772335at2"/>
<name>A0A1T4YZK1_9ACTN</name>
<reference evidence="3" key="1">
    <citation type="submission" date="2017-02" db="EMBL/GenBank/DDBJ databases">
        <authorList>
            <person name="Varghese N."/>
            <person name="Submissions S."/>
        </authorList>
    </citation>
    <scope>NUCLEOTIDE SEQUENCE [LARGE SCALE GENOMIC DNA]</scope>
    <source>
        <strain evidence="3">9H-4</strain>
    </source>
</reference>
<proteinExistence type="predicted"/>
<keyword evidence="3" id="KW-1185">Reference proteome</keyword>
<dbReference type="InterPro" id="IPR029442">
    <property type="entry name" value="GyrI-like"/>
</dbReference>
<evidence type="ECO:0000259" key="1">
    <source>
        <dbReference type="Pfam" id="PF06445"/>
    </source>
</evidence>
<dbReference type="Proteomes" id="UP000191040">
    <property type="component" value="Chromosome I"/>
</dbReference>
<dbReference type="RefSeq" id="WP_078699669.1">
    <property type="nucleotide sequence ID" value="NZ_LT796768.1"/>
</dbReference>
<dbReference type="EMBL" id="LT796768">
    <property type="protein sequence ID" value="SKB07237.1"/>
    <property type="molecule type" value="Genomic_DNA"/>
</dbReference>
<accession>A0A1T4YZK1</accession>
<protein>
    <recommendedName>
        <fullName evidence="1">GyrI-like small molecule binding domain-containing protein</fullName>
    </recommendedName>
</protein>
<evidence type="ECO:0000313" key="3">
    <source>
        <dbReference type="Proteomes" id="UP000191040"/>
    </source>
</evidence>
<sequence length="204" mass="23221">MKVDLKRQITTYTAPRGAFEVVTVPPMRYLMIDGHGDPNEAGEYEDALTTLYPVAYALKFLSKQELDRDYVVPPLEALWWADDMAAFTTARDKSRWSWTVLSLVPDWVEDAHVERARVTVARKGAAPRLDALRVETLDEGRCVQTLHVGPYDAEGPVLEQMHDEFIPAQGLRRSGTHHEIYLSDPRRAAPERLRTILRQPVVDL</sequence>
<organism evidence="2 3">
    <name type="scientific">Aeromicrobium choanae</name>
    <dbReference type="NCBI Taxonomy" id="1736691"/>
    <lineage>
        <taxon>Bacteria</taxon>
        <taxon>Bacillati</taxon>
        <taxon>Actinomycetota</taxon>
        <taxon>Actinomycetes</taxon>
        <taxon>Propionibacteriales</taxon>
        <taxon>Nocardioidaceae</taxon>
        <taxon>Aeromicrobium</taxon>
    </lineage>
</organism>
<dbReference type="Gene3D" id="3.20.80.10">
    <property type="entry name" value="Regulatory factor, effector binding domain"/>
    <property type="match status" value="1"/>
</dbReference>